<dbReference type="InterPro" id="IPR024229">
    <property type="entry name" value="DUF3781"/>
</dbReference>
<name>A0A1T4P4T7_9SPIR</name>
<gene>
    <name evidence="1" type="ORF">SAMN02745152_01429</name>
</gene>
<dbReference type="Pfam" id="PF12636">
    <property type="entry name" value="DUF3781"/>
    <property type="match status" value="2"/>
</dbReference>
<evidence type="ECO:0000313" key="1">
    <source>
        <dbReference type="EMBL" id="SJZ86337.1"/>
    </source>
</evidence>
<dbReference type="STRING" id="225004.SAMN02745152_01429"/>
<sequence>MIFPYKTTKMTSELLENLEKLHTTELGVVRIKRNLGLMTDDVIGWCKNTILSAAKNIENEKSGENDGKSTNKIFRQGKNWYIKTDGCTITVNAHSYTVITAHKGKKHS</sequence>
<reference evidence="1 2" key="1">
    <citation type="submission" date="2017-02" db="EMBL/GenBank/DDBJ databases">
        <authorList>
            <person name="Peterson S.W."/>
        </authorList>
    </citation>
    <scope>NUCLEOTIDE SEQUENCE [LARGE SCALE GENOMIC DNA]</scope>
    <source>
        <strain evidence="1 2">ATCC BAA-909</strain>
    </source>
</reference>
<dbReference type="AlphaFoldDB" id="A0A1T4P4T7"/>
<evidence type="ECO:0000313" key="2">
    <source>
        <dbReference type="Proteomes" id="UP000190395"/>
    </source>
</evidence>
<protein>
    <recommendedName>
        <fullName evidence="3">DUF3781 domain-containing protein</fullName>
    </recommendedName>
</protein>
<dbReference type="EMBL" id="FUXC01000008">
    <property type="protein sequence ID" value="SJZ86337.1"/>
    <property type="molecule type" value="Genomic_DNA"/>
</dbReference>
<proteinExistence type="predicted"/>
<organism evidence="1 2">
    <name type="scientific">Treponema berlinense</name>
    <dbReference type="NCBI Taxonomy" id="225004"/>
    <lineage>
        <taxon>Bacteria</taxon>
        <taxon>Pseudomonadati</taxon>
        <taxon>Spirochaetota</taxon>
        <taxon>Spirochaetia</taxon>
        <taxon>Spirochaetales</taxon>
        <taxon>Treponemataceae</taxon>
        <taxon>Treponema</taxon>
    </lineage>
</organism>
<keyword evidence="2" id="KW-1185">Reference proteome</keyword>
<accession>A0A1T4P4T7</accession>
<dbReference type="Proteomes" id="UP000190395">
    <property type="component" value="Unassembled WGS sequence"/>
</dbReference>
<evidence type="ECO:0008006" key="3">
    <source>
        <dbReference type="Google" id="ProtNLM"/>
    </source>
</evidence>